<sequence>MAILFVIAYVFVKSFSGQNCKQSPSPLIRCDRLRRPCRVGRSCLARPVLVFTITWTDARHAPFPKLGSLMAFLGHTLGIIGMIAFSEFFLWNVAITFIQRAVKQGAHFRLPMFVRDVAAGARVYGEDRPSSCRSRLRIFPMYSSG</sequence>
<accession>A0A4V2K0V0</accession>
<organism evidence="3">
    <name type="scientific">Dichomitus squalens</name>
    <dbReference type="NCBI Taxonomy" id="114155"/>
    <lineage>
        <taxon>Eukaryota</taxon>
        <taxon>Fungi</taxon>
        <taxon>Dikarya</taxon>
        <taxon>Basidiomycota</taxon>
        <taxon>Agaricomycotina</taxon>
        <taxon>Agaricomycetes</taxon>
        <taxon>Polyporales</taxon>
        <taxon>Polyporaceae</taxon>
        <taxon>Dichomitus</taxon>
    </lineage>
</organism>
<dbReference type="Proteomes" id="UP000292957">
    <property type="component" value="Unassembled WGS sequence"/>
</dbReference>
<keyword evidence="1" id="KW-0472">Membrane</keyword>
<feature type="signal peptide" evidence="2">
    <location>
        <begin position="1"/>
        <end position="17"/>
    </location>
</feature>
<dbReference type="AlphaFoldDB" id="A0A4V2K0V0"/>
<evidence type="ECO:0000313" key="3">
    <source>
        <dbReference type="EMBL" id="TBU30323.1"/>
    </source>
</evidence>
<dbReference type="EMBL" id="ML143406">
    <property type="protein sequence ID" value="TBU30323.1"/>
    <property type="molecule type" value="Genomic_DNA"/>
</dbReference>
<evidence type="ECO:0000256" key="2">
    <source>
        <dbReference type="SAM" id="SignalP"/>
    </source>
</evidence>
<feature type="transmembrane region" description="Helical" evidence="1">
    <location>
        <begin position="72"/>
        <end position="94"/>
    </location>
</feature>
<keyword evidence="1" id="KW-1133">Transmembrane helix</keyword>
<gene>
    <name evidence="3" type="ORF">BD311DRAFT_223221</name>
</gene>
<evidence type="ECO:0000256" key="1">
    <source>
        <dbReference type="SAM" id="Phobius"/>
    </source>
</evidence>
<keyword evidence="1" id="KW-0812">Transmembrane</keyword>
<proteinExistence type="predicted"/>
<feature type="chain" id="PRO_5020434390" evidence="2">
    <location>
        <begin position="18"/>
        <end position="145"/>
    </location>
</feature>
<dbReference type="OrthoDB" id="1880850at2759"/>
<protein>
    <submittedName>
        <fullName evidence="3">Uncharacterized protein</fullName>
    </submittedName>
</protein>
<name>A0A4V2K0V0_9APHY</name>
<keyword evidence="2" id="KW-0732">Signal</keyword>
<reference evidence="3" key="1">
    <citation type="submission" date="2019-01" db="EMBL/GenBank/DDBJ databases">
        <title>Draft genome sequences of three monokaryotic isolates of the white-rot basidiomycete fungus Dichomitus squalens.</title>
        <authorList>
            <consortium name="DOE Joint Genome Institute"/>
            <person name="Lopez S.C."/>
            <person name="Andreopoulos B."/>
            <person name="Pangilinan J."/>
            <person name="Lipzen A."/>
            <person name="Riley R."/>
            <person name="Ahrendt S."/>
            <person name="Ng V."/>
            <person name="Barry K."/>
            <person name="Daum C."/>
            <person name="Grigoriev I.V."/>
            <person name="Hilden K.S."/>
            <person name="Makela M.R."/>
            <person name="de Vries R.P."/>
        </authorList>
    </citation>
    <scope>NUCLEOTIDE SEQUENCE [LARGE SCALE GENOMIC DNA]</scope>
    <source>
        <strain evidence="3">OM18370.1</strain>
    </source>
</reference>